<dbReference type="InterPro" id="IPR014729">
    <property type="entry name" value="Rossmann-like_a/b/a_fold"/>
</dbReference>
<evidence type="ECO:0000313" key="13">
    <source>
        <dbReference type="Proteomes" id="UP000323274"/>
    </source>
</evidence>
<dbReference type="UniPathway" id="UPA00253">
    <property type="reaction ID" value="UER00332"/>
</dbReference>
<dbReference type="EC" id="2.7.7.18" evidence="10"/>
<dbReference type="NCBIfam" id="NF000841">
    <property type="entry name" value="PRK00071.1-4"/>
    <property type="match status" value="1"/>
</dbReference>
<keyword evidence="3 10" id="KW-0662">Pyridine nucleotide biosynthesis</keyword>
<name>A0A5A5TWZ8_LEUCI</name>
<keyword evidence="8 10" id="KW-0520">NAD</keyword>
<dbReference type="GO" id="GO:0009435">
    <property type="term" value="P:NAD+ biosynthetic process"/>
    <property type="evidence" value="ECO:0007669"/>
    <property type="project" value="UniProtKB-UniRule"/>
</dbReference>
<evidence type="ECO:0000256" key="1">
    <source>
        <dbReference type="ARBA" id="ARBA00002324"/>
    </source>
</evidence>
<evidence type="ECO:0000256" key="7">
    <source>
        <dbReference type="ARBA" id="ARBA00022840"/>
    </source>
</evidence>
<comment type="caution">
    <text evidence="12">The sequence shown here is derived from an EMBL/GenBank/DDBJ whole genome shotgun (WGS) entry which is preliminary data.</text>
</comment>
<protein>
    <recommendedName>
        <fullName evidence="10">Probable nicotinate-nucleotide adenylyltransferase</fullName>
        <ecNumber evidence="10">2.7.7.18</ecNumber>
    </recommendedName>
    <alternativeName>
        <fullName evidence="10">Deamido-NAD(+) diphosphorylase</fullName>
    </alternativeName>
    <alternativeName>
        <fullName evidence="10">Deamido-NAD(+) pyrophosphorylase</fullName>
    </alternativeName>
    <alternativeName>
        <fullName evidence="10">Nicotinate mononucleotide adenylyltransferase</fullName>
        <shortName evidence="10">NaMN adenylyltransferase</shortName>
    </alternativeName>
</protein>
<evidence type="ECO:0000256" key="6">
    <source>
        <dbReference type="ARBA" id="ARBA00022741"/>
    </source>
</evidence>
<dbReference type="HAMAP" id="MF_00244">
    <property type="entry name" value="NaMN_adenylyltr"/>
    <property type="match status" value="1"/>
</dbReference>
<reference evidence="12 13" key="1">
    <citation type="submission" date="2019-04" db="EMBL/GenBank/DDBJ databases">
        <title>A pseudo-fructophilic Leuconostoc citreum strain F192-5 isolated from peel of satsuma mandarin: the first report for isolation and characterization of strain-dependent fructophilic-like characteristics.</title>
        <authorList>
            <person name="Maeno S."/>
            <person name="Tanizawa Y."/>
            <person name="Kajikawa A."/>
            <person name="Kanesaki Y."/>
            <person name="Kubota E."/>
            <person name="Arita M."/>
            <person name="Leon D."/>
            <person name="Endo A."/>
        </authorList>
    </citation>
    <scope>NUCLEOTIDE SEQUENCE [LARGE SCALE GENOMIC DNA]</scope>
    <source>
        <strain evidence="12 13">F192-5</strain>
    </source>
</reference>
<dbReference type="GO" id="GO:0004515">
    <property type="term" value="F:nicotinate-nucleotide adenylyltransferase activity"/>
    <property type="evidence" value="ECO:0007669"/>
    <property type="project" value="UniProtKB-UniRule"/>
</dbReference>
<dbReference type="NCBIfam" id="NF000840">
    <property type="entry name" value="PRK00071.1-3"/>
    <property type="match status" value="1"/>
</dbReference>
<evidence type="ECO:0000256" key="8">
    <source>
        <dbReference type="ARBA" id="ARBA00023027"/>
    </source>
</evidence>
<dbReference type="PANTHER" id="PTHR39321">
    <property type="entry name" value="NICOTINATE-NUCLEOTIDE ADENYLYLTRANSFERASE-RELATED"/>
    <property type="match status" value="1"/>
</dbReference>
<dbReference type="CDD" id="cd02165">
    <property type="entry name" value="NMNAT"/>
    <property type="match status" value="1"/>
</dbReference>
<dbReference type="Gene3D" id="3.40.50.620">
    <property type="entry name" value="HUPs"/>
    <property type="match status" value="1"/>
</dbReference>
<keyword evidence="5 10" id="KW-0548">Nucleotidyltransferase</keyword>
<comment type="similarity">
    <text evidence="10">Belongs to the NadD family.</text>
</comment>
<feature type="domain" description="Cytidyltransferase-like" evidence="11">
    <location>
        <begin position="26"/>
        <end position="181"/>
    </location>
</feature>
<evidence type="ECO:0000256" key="5">
    <source>
        <dbReference type="ARBA" id="ARBA00022695"/>
    </source>
</evidence>
<evidence type="ECO:0000259" key="11">
    <source>
        <dbReference type="Pfam" id="PF01467"/>
    </source>
</evidence>
<dbReference type="Pfam" id="PF01467">
    <property type="entry name" value="CTP_transf_like"/>
    <property type="match status" value="1"/>
</dbReference>
<keyword evidence="6 10" id="KW-0547">Nucleotide-binding</keyword>
<dbReference type="RefSeq" id="WP_004905147.1">
    <property type="nucleotide sequence ID" value="NZ_BJJW01000001.1"/>
</dbReference>
<gene>
    <name evidence="10 12" type="primary">nadD</name>
    <name evidence="12" type="ORF">LCIT_00890</name>
</gene>
<dbReference type="GO" id="GO:0005524">
    <property type="term" value="F:ATP binding"/>
    <property type="evidence" value="ECO:0007669"/>
    <property type="project" value="UniProtKB-KW"/>
</dbReference>
<comment type="catalytic activity">
    <reaction evidence="9 10">
        <text>nicotinate beta-D-ribonucleotide + ATP + H(+) = deamido-NAD(+) + diphosphate</text>
        <dbReference type="Rhea" id="RHEA:22860"/>
        <dbReference type="ChEBI" id="CHEBI:15378"/>
        <dbReference type="ChEBI" id="CHEBI:30616"/>
        <dbReference type="ChEBI" id="CHEBI:33019"/>
        <dbReference type="ChEBI" id="CHEBI:57502"/>
        <dbReference type="ChEBI" id="CHEBI:58437"/>
        <dbReference type="EC" id="2.7.7.18"/>
    </reaction>
</comment>
<dbReference type="GeneID" id="61102677"/>
<comment type="pathway">
    <text evidence="2 10">Cofactor biosynthesis; NAD(+) biosynthesis; deamido-NAD(+) from nicotinate D-ribonucleotide: step 1/1.</text>
</comment>
<dbReference type="AlphaFoldDB" id="A0A5A5TWZ8"/>
<dbReference type="PANTHER" id="PTHR39321:SF3">
    <property type="entry name" value="PHOSPHOPANTETHEINE ADENYLYLTRANSFERASE"/>
    <property type="match status" value="1"/>
</dbReference>
<evidence type="ECO:0000313" key="12">
    <source>
        <dbReference type="EMBL" id="GDZ82847.1"/>
    </source>
</evidence>
<evidence type="ECO:0000256" key="4">
    <source>
        <dbReference type="ARBA" id="ARBA00022679"/>
    </source>
</evidence>
<organism evidence="12 13">
    <name type="scientific">Leuconostoc citreum</name>
    <dbReference type="NCBI Taxonomy" id="33964"/>
    <lineage>
        <taxon>Bacteria</taxon>
        <taxon>Bacillati</taxon>
        <taxon>Bacillota</taxon>
        <taxon>Bacilli</taxon>
        <taxon>Lactobacillales</taxon>
        <taxon>Lactobacillaceae</taxon>
        <taxon>Leuconostoc</taxon>
    </lineage>
</organism>
<dbReference type="SUPFAM" id="SSF52374">
    <property type="entry name" value="Nucleotidylyl transferase"/>
    <property type="match status" value="1"/>
</dbReference>
<dbReference type="InterPro" id="IPR004821">
    <property type="entry name" value="Cyt_trans-like"/>
</dbReference>
<keyword evidence="7 10" id="KW-0067">ATP-binding</keyword>
<proteinExistence type="inferred from homology"/>
<evidence type="ECO:0000256" key="2">
    <source>
        <dbReference type="ARBA" id="ARBA00005019"/>
    </source>
</evidence>
<evidence type="ECO:0000256" key="10">
    <source>
        <dbReference type="HAMAP-Rule" id="MF_00244"/>
    </source>
</evidence>
<dbReference type="Proteomes" id="UP000323274">
    <property type="component" value="Unassembled WGS sequence"/>
</dbReference>
<sequence length="212" mass="24109">MNGTYTVYPKIQPDTVTMPTKKRVGIFGGTFNPPHIGQLILAESIGKQLGLEKIFWMPNAVPVDGTHASAVEPSYRAQLVKMAIMGNPLFDIELREIRQGGKSYTYQTMRDLVEQHPENEYFFILGGEKVSKLATWDYIDELTRLVTFVAGARGGNRHESDYPIVWLDVPDIAISSSDIRTKLRLNQSINYLVPEREACFIQEYNLYRGIYD</sequence>
<keyword evidence="4 10" id="KW-0808">Transferase</keyword>
<comment type="function">
    <text evidence="1 10">Catalyzes the reversible adenylation of nicotinate mononucleotide (NaMN) to nicotinic acid adenine dinucleotide (NaAD).</text>
</comment>
<dbReference type="EMBL" id="BJJW01000001">
    <property type="protein sequence ID" value="GDZ82847.1"/>
    <property type="molecule type" value="Genomic_DNA"/>
</dbReference>
<evidence type="ECO:0000256" key="9">
    <source>
        <dbReference type="ARBA" id="ARBA00048721"/>
    </source>
</evidence>
<evidence type="ECO:0000256" key="3">
    <source>
        <dbReference type="ARBA" id="ARBA00022642"/>
    </source>
</evidence>
<dbReference type="InterPro" id="IPR005248">
    <property type="entry name" value="NadD/NMNAT"/>
</dbReference>
<dbReference type="NCBIfam" id="TIGR00482">
    <property type="entry name" value="nicotinate (nicotinamide) nucleotide adenylyltransferase"/>
    <property type="match status" value="1"/>
</dbReference>
<accession>A0A5A5TWZ8</accession>